<dbReference type="Gene3D" id="3.40.1190.20">
    <property type="match status" value="2"/>
</dbReference>
<dbReference type="InterPro" id="IPR014729">
    <property type="entry name" value="Rossmann-like_a/b/a_fold"/>
</dbReference>
<dbReference type="SUPFAM" id="SSF53613">
    <property type="entry name" value="Ribokinase-like"/>
    <property type="match status" value="1"/>
</dbReference>
<feature type="domain" description="Carbohydrate kinase PfkB" evidence="7">
    <location>
        <begin position="306"/>
        <end position="390"/>
    </location>
</feature>
<feature type="domain" description="Carbohydrate kinase PfkB" evidence="7">
    <location>
        <begin position="5"/>
        <end position="195"/>
    </location>
</feature>
<protein>
    <recommendedName>
        <fullName evidence="11">D-glycero-beta-D-manno-heptose 1-phosphate adenylyltransferase</fullName>
    </recommendedName>
</protein>
<name>A0ABP9RQX6_9ACTN</name>
<dbReference type="InterPro" id="IPR002173">
    <property type="entry name" value="Carboh/pur_kinase_PfkB_CS"/>
</dbReference>
<evidence type="ECO:0000256" key="2">
    <source>
        <dbReference type="ARBA" id="ARBA00022679"/>
    </source>
</evidence>
<evidence type="ECO:0008006" key="11">
    <source>
        <dbReference type="Google" id="ProtNLM"/>
    </source>
</evidence>
<dbReference type="NCBIfam" id="TIGR00125">
    <property type="entry name" value="cyt_tran_rel"/>
    <property type="match status" value="1"/>
</dbReference>
<accession>A0ABP9RQX6</accession>
<feature type="compositionally biased region" description="Basic and acidic residues" evidence="6">
    <location>
        <begin position="564"/>
        <end position="583"/>
    </location>
</feature>
<keyword evidence="5" id="KW-0119">Carbohydrate metabolism</keyword>
<evidence type="ECO:0000256" key="1">
    <source>
        <dbReference type="ARBA" id="ARBA00004713"/>
    </source>
</evidence>
<dbReference type="Proteomes" id="UP001501570">
    <property type="component" value="Unassembled WGS sequence"/>
</dbReference>
<sequence length="583" mass="59081">MTRPIVVVGDALLDRDVMGHVERICPDAPAPVFEESHAFDRPGGAALAAALIAEYGRPVRLITAIGDDPAGARLRELLANAGVEVVALPYRGDTPEKIRLCAGRQVLMRMDRGSPGEPFDPDGGLESALADAGAVLVSDYGRGVSRLASVRAAVAAIVGRCPVVWDPHPRGPAPVPGVRLVTPNESEVLATVGNSAPVAQPAPAHVAVEGGPAAVAVEGAMAGPEAAAGSAGNGATGNGLTIKSPTVNGSGGGGRHRADDGSATSSPGTVWDGTARDGATWDGGAWDGSVSDGPSGGQSGHRFTALAQAANRARERWRVRAVTVTLGADGALLAHGGATPMVVPAPVRADCDSCGAGDRFAGAAAAALADGALLSEAVQSAVADAATFVAAGAARGYARRSSGAAPAPTEVNVDAALAMAAATRGAGGTVVATGGCFDLLHAGHVATLEAARALGDCLIVCLNSDRSVRGLKGPDRPLVAQHDRARLVAALGCVDVVAIFDELTPEPLLARLRPDVWVKGGDYFLDDPDDRPVLPEAELIRSWGGQSVVVPYLANHSTSGLIRSARDRLTPPPAEPRREGEER</sequence>
<evidence type="ECO:0000256" key="6">
    <source>
        <dbReference type="SAM" id="MobiDB-lite"/>
    </source>
</evidence>
<reference evidence="10" key="1">
    <citation type="journal article" date="2019" name="Int. J. Syst. Evol. Microbiol.">
        <title>The Global Catalogue of Microorganisms (GCM) 10K type strain sequencing project: providing services to taxonomists for standard genome sequencing and annotation.</title>
        <authorList>
            <consortium name="The Broad Institute Genomics Platform"/>
            <consortium name="The Broad Institute Genome Sequencing Center for Infectious Disease"/>
            <person name="Wu L."/>
            <person name="Ma J."/>
        </authorList>
    </citation>
    <scope>NUCLEOTIDE SEQUENCE [LARGE SCALE GENOMIC DNA]</scope>
    <source>
        <strain evidence="10">JCM 18304</strain>
    </source>
</reference>
<evidence type="ECO:0000259" key="7">
    <source>
        <dbReference type="Pfam" id="PF00294"/>
    </source>
</evidence>
<proteinExistence type="predicted"/>
<dbReference type="PANTHER" id="PTHR46969:SF1">
    <property type="entry name" value="BIFUNCTIONAL PROTEIN HLDE"/>
    <property type="match status" value="1"/>
</dbReference>
<dbReference type="RefSeq" id="WP_345628567.1">
    <property type="nucleotide sequence ID" value="NZ_BAABJQ010000005.1"/>
</dbReference>
<dbReference type="InterPro" id="IPR029056">
    <property type="entry name" value="Ribokinase-like"/>
</dbReference>
<comment type="pathway">
    <text evidence="1">Bacterial outer membrane biogenesis; LPS core biosynthesis.</text>
</comment>
<evidence type="ECO:0000259" key="8">
    <source>
        <dbReference type="Pfam" id="PF01467"/>
    </source>
</evidence>
<dbReference type="Gene3D" id="3.40.50.620">
    <property type="entry name" value="HUPs"/>
    <property type="match status" value="1"/>
</dbReference>
<keyword evidence="3" id="KW-0418">Kinase</keyword>
<dbReference type="SUPFAM" id="SSF52374">
    <property type="entry name" value="Nucleotidylyl transferase"/>
    <property type="match status" value="1"/>
</dbReference>
<comment type="caution">
    <text evidence="9">The sequence shown here is derived from an EMBL/GenBank/DDBJ whole genome shotgun (WGS) entry which is preliminary data.</text>
</comment>
<feature type="domain" description="Cytidyltransferase-like" evidence="8">
    <location>
        <begin position="433"/>
        <end position="527"/>
    </location>
</feature>
<keyword evidence="2" id="KW-0808">Transferase</keyword>
<evidence type="ECO:0000256" key="5">
    <source>
        <dbReference type="ARBA" id="ARBA00023277"/>
    </source>
</evidence>
<evidence type="ECO:0000313" key="9">
    <source>
        <dbReference type="EMBL" id="GAA5183209.1"/>
    </source>
</evidence>
<feature type="region of interest" description="Disordered" evidence="6">
    <location>
        <begin position="563"/>
        <end position="583"/>
    </location>
</feature>
<evidence type="ECO:0000256" key="3">
    <source>
        <dbReference type="ARBA" id="ARBA00022777"/>
    </source>
</evidence>
<dbReference type="Pfam" id="PF01467">
    <property type="entry name" value="CTP_transf_like"/>
    <property type="match status" value="1"/>
</dbReference>
<dbReference type="InterPro" id="IPR004821">
    <property type="entry name" value="Cyt_trans-like"/>
</dbReference>
<evidence type="ECO:0000313" key="10">
    <source>
        <dbReference type="Proteomes" id="UP001501570"/>
    </source>
</evidence>
<keyword evidence="10" id="KW-1185">Reference proteome</keyword>
<feature type="region of interest" description="Disordered" evidence="6">
    <location>
        <begin position="227"/>
        <end position="271"/>
    </location>
</feature>
<dbReference type="EMBL" id="BAABJQ010000005">
    <property type="protein sequence ID" value="GAA5183209.1"/>
    <property type="molecule type" value="Genomic_DNA"/>
</dbReference>
<gene>
    <name evidence="9" type="ORF">GCM10023322_21960</name>
</gene>
<dbReference type="PANTHER" id="PTHR46969">
    <property type="entry name" value="BIFUNCTIONAL PROTEIN HLDE"/>
    <property type="match status" value="1"/>
</dbReference>
<organism evidence="9 10">
    <name type="scientific">Rugosimonospora acidiphila</name>
    <dbReference type="NCBI Taxonomy" id="556531"/>
    <lineage>
        <taxon>Bacteria</taxon>
        <taxon>Bacillati</taxon>
        <taxon>Actinomycetota</taxon>
        <taxon>Actinomycetes</taxon>
        <taxon>Micromonosporales</taxon>
        <taxon>Micromonosporaceae</taxon>
        <taxon>Rugosimonospora</taxon>
    </lineage>
</organism>
<keyword evidence="4" id="KW-0511">Multifunctional enzyme</keyword>
<feature type="compositionally biased region" description="Polar residues" evidence="6">
    <location>
        <begin position="238"/>
        <end position="248"/>
    </location>
</feature>
<dbReference type="PROSITE" id="PS00584">
    <property type="entry name" value="PFKB_KINASES_2"/>
    <property type="match status" value="1"/>
</dbReference>
<dbReference type="InterPro" id="IPR011611">
    <property type="entry name" value="PfkB_dom"/>
</dbReference>
<dbReference type="Pfam" id="PF00294">
    <property type="entry name" value="PfkB"/>
    <property type="match status" value="2"/>
</dbReference>
<evidence type="ECO:0000256" key="4">
    <source>
        <dbReference type="ARBA" id="ARBA00023268"/>
    </source>
</evidence>